<sequence length="417" mass="43909">MFPTPSPGWCVPGTRAPDLGHTVLYGRRPADGAATPRRGVPGRRAASVHQRAPVGHRPPRPRRERRRTVTPVTRARLIAAAAAVALVPGLLYPLVGPWVLLWAPVVLLCLAAYLSRSGGAEGRSGPSDPPEPEAGPGSEGPVGARGTRIRPVALPSAVADHDLYFSATVHWRWSGHVDLGLRNPVAPAVLAVVTRASDLVSGTDPAREGTAECELAALLAVEKAVLGSGIVVWAEDVSLRLADEDAERLRRLSALRKDAALRDAIRDAEEELEEAAGVPPTRPGVYPFGEADPPDAPFGEGGGVADPVGTPDGHALGDGPPQPAGPGNDVDNEGFESYWWPAETEGHEAAERDVQVAIIRSLVDAVEDEAARAEFAREQVRVLGLGGFDDVAVRVREAFPGLDGGTEQRTGSFDAPR</sequence>
<keyword evidence="2" id="KW-0472">Membrane</keyword>
<feature type="region of interest" description="Disordered" evidence="1">
    <location>
        <begin position="119"/>
        <end position="146"/>
    </location>
</feature>
<evidence type="ECO:0000256" key="1">
    <source>
        <dbReference type="SAM" id="MobiDB-lite"/>
    </source>
</evidence>
<evidence type="ECO:0000256" key="2">
    <source>
        <dbReference type="SAM" id="Phobius"/>
    </source>
</evidence>
<accession>A0ABU7L1N9</accession>
<dbReference type="Proteomes" id="UP001348641">
    <property type="component" value="Unassembled WGS sequence"/>
</dbReference>
<proteinExistence type="predicted"/>
<dbReference type="RefSeq" id="WP_330162207.1">
    <property type="nucleotide sequence ID" value="NZ_BAAAJA010000009.1"/>
</dbReference>
<feature type="region of interest" description="Disordered" evidence="1">
    <location>
        <begin position="30"/>
        <end position="69"/>
    </location>
</feature>
<comment type="caution">
    <text evidence="3">The sequence shown here is derived from an EMBL/GenBank/DDBJ whole genome shotgun (WGS) entry which is preliminary data.</text>
</comment>
<evidence type="ECO:0008006" key="5">
    <source>
        <dbReference type="Google" id="ProtNLM"/>
    </source>
</evidence>
<feature type="compositionally biased region" description="Basic residues" evidence="1">
    <location>
        <begin position="57"/>
        <end position="68"/>
    </location>
</feature>
<name>A0ABU7L1N9_9ACTN</name>
<feature type="region of interest" description="Disordered" evidence="1">
    <location>
        <begin position="288"/>
        <end position="335"/>
    </location>
</feature>
<organism evidence="3 4">
    <name type="scientific">Nocardiopsis tropica</name>
    <dbReference type="NCBI Taxonomy" id="109330"/>
    <lineage>
        <taxon>Bacteria</taxon>
        <taxon>Bacillati</taxon>
        <taxon>Actinomycetota</taxon>
        <taxon>Actinomycetes</taxon>
        <taxon>Streptosporangiales</taxon>
        <taxon>Nocardiopsidaceae</taxon>
        <taxon>Nocardiopsis</taxon>
    </lineage>
</organism>
<evidence type="ECO:0000313" key="3">
    <source>
        <dbReference type="EMBL" id="MEE2055453.1"/>
    </source>
</evidence>
<keyword evidence="2" id="KW-1133">Transmembrane helix</keyword>
<protein>
    <recommendedName>
        <fullName evidence="5">Band 7 domain-containing protein</fullName>
    </recommendedName>
</protein>
<feature type="transmembrane region" description="Helical" evidence="2">
    <location>
        <begin position="75"/>
        <end position="92"/>
    </location>
</feature>
<reference evidence="3 4" key="1">
    <citation type="submission" date="2023-07" db="EMBL/GenBank/DDBJ databases">
        <authorList>
            <person name="Girao M."/>
            <person name="Carvalho M.F."/>
        </authorList>
    </citation>
    <scope>NUCLEOTIDE SEQUENCE [LARGE SCALE GENOMIC DNA]</scope>
    <source>
        <strain evidence="3 4">66/93</strain>
    </source>
</reference>
<keyword evidence="2" id="KW-0812">Transmembrane</keyword>
<dbReference type="EMBL" id="JAUUCC010000182">
    <property type="protein sequence ID" value="MEE2055453.1"/>
    <property type="molecule type" value="Genomic_DNA"/>
</dbReference>
<gene>
    <name evidence="3" type="ORF">Q8A49_33650</name>
</gene>
<evidence type="ECO:0000313" key="4">
    <source>
        <dbReference type="Proteomes" id="UP001348641"/>
    </source>
</evidence>